<name>A0A0A8ZCL0_ARUDO</name>
<dbReference type="AlphaFoldDB" id="A0A0A8ZCL0"/>
<proteinExistence type="predicted"/>
<reference evidence="1" key="2">
    <citation type="journal article" date="2015" name="Data Brief">
        <title>Shoot transcriptome of the giant reed, Arundo donax.</title>
        <authorList>
            <person name="Barrero R.A."/>
            <person name="Guerrero F.D."/>
            <person name="Moolhuijzen P."/>
            <person name="Goolsby J.A."/>
            <person name="Tidwell J."/>
            <person name="Bellgard S.E."/>
            <person name="Bellgard M.I."/>
        </authorList>
    </citation>
    <scope>NUCLEOTIDE SEQUENCE</scope>
    <source>
        <tissue evidence="1">Shoot tissue taken approximately 20 cm above the soil surface</tissue>
    </source>
</reference>
<organism evidence="1">
    <name type="scientific">Arundo donax</name>
    <name type="common">Giant reed</name>
    <name type="synonym">Donax arundinaceus</name>
    <dbReference type="NCBI Taxonomy" id="35708"/>
    <lineage>
        <taxon>Eukaryota</taxon>
        <taxon>Viridiplantae</taxon>
        <taxon>Streptophyta</taxon>
        <taxon>Embryophyta</taxon>
        <taxon>Tracheophyta</taxon>
        <taxon>Spermatophyta</taxon>
        <taxon>Magnoliopsida</taxon>
        <taxon>Liliopsida</taxon>
        <taxon>Poales</taxon>
        <taxon>Poaceae</taxon>
        <taxon>PACMAD clade</taxon>
        <taxon>Arundinoideae</taxon>
        <taxon>Arundineae</taxon>
        <taxon>Arundo</taxon>
    </lineage>
</organism>
<protein>
    <submittedName>
        <fullName evidence="1">Uncharacterized protein</fullName>
    </submittedName>
</protein>
<dbReference type="EMBL" id="GBRH01262462">
    <property type="protein sequence ID" value="JAD35433.1"/>
    <property type="molecule type" value="Transcribed_RNA"/>
</dbReference>
<reference evidence="1" key="1">
    <citation type="submission" date="2014-09" db="EMBL/GenBank/DDBJ databases">
        <authorList>
            <person name="Magalhaes I.L.F."/>
            <person name="Oliveira U."/>
            <person name="Santos F.R."/>
            <person name="Vidigal T.H.D.A."/>
            <person name="Brescovit A.D."/>
            <person name="Santos A.J."/>
        </authorList>
    </citation>
    <scope>NUCLEOTIDE SEQUENCE</scope>
    <source>
        <tissue evidence="1">Shoot tissue taken approximately 20 cm above the soil surface</tissue>
    </source>
</reference>
<sequence length="53" mass="6089">MWHGTGLCTISSISWYLTVFKQQKVHFMMQCDKLAVRQAPIKLEESVANQCVC</sequence>
<evidence type="ECO:0000313" key="1">
    <source>
        <dbReference type="EMBL" id="JAD35433.1"/>
    </source>
</evidence>
<accession>A0A0A8ZCL0</accession>